<gene>
    <name evidence="1" type="ORF">MES5069_350019</name>
</gene>
<accession>A0ABM9E0X7</accession>
<keyword evidence="2" id="KW-1185">Reference proteome</keyword>
<sequence>MARSGEFTDCRAMEAVLKRSERERTRLALGDPMVRFHIDRLCMPHRGIDEEHPRPT</sequence>
<organism evidence="1 2">
    <name type="scientific">Mesorhizobium escarrei</name>
    <dbReference type="NCBI Taxonomy" id="666018"/>
    <lineage>
        <taxon>Bacteria</taxon>
        <taxon>Pseudomonadati</taxon>
        <taxon>Pseudomonadota</taxon>
        <taxon>Alphaproteobacteria</taxon>
        <taxon>Hyphomicrobiales</taxon>
        <taxon>Phyllobacteriaceae</taxon>
        <taxon>Mesorhizobium</taxon>
    </lineage>
</organism>
<dbReference type="Proteomes" id="UP001153050">
    <property type="component" value="Unassembled WGS sequence"/>
</dbReference>
<evidence type="ECO:0000313" key="1">
    <source>
        <dbReference type="EMBL" id="CAH2402719.1"/>
    </source>
</evidence>
<comment type="caution">
    <text evidence="1">The sequence shown here is derived from an EMBL/GenBank/DDBJ whole genome shotgun (WGS) entry which is preliminary data.</text>
</comment>
<protein>
    <submittedName>
        <fullName evidence="1">Uncharacterized protein</fullName>
    </submittedName>
</protein>
<evidence type="ECO:0000313" key="2">
    <source>
        <dbReference type="Proteomes" id="UP001153050"/>
    </source>
</evidence>
<name>A0ABM9E0X7_9HYPH</name>
<proteinExistence type="predicted"/>
<reference evidence="1 2" key="1">
    <citation type="submission" date="2022-03" db="EMBL/GenBank/DDBJ databases">
        <authorList>
            <person name="Brunel B."/>
        </authorList>
    </citation>
    <scope>NUCLEOTIDE SEQUENCE [LARGE SCALE GENOMIC DNA]</scope>
    <source>
        <strain evidence="1">STM5069sample</strain>
    </source>
</reference>
<dbReference type="EMBL" id="CAKXZT010000130">
    <property type="protein sequence ID" value="CAH2402719.1"/>
    <property type="molecule type" value="Genomic_DNA"/>
</dbReference>